<keyword evidence="6 9" id="KW-0812">Transmembrane</keyword>
<organism evidence="11">
    <name type="scientific">Escherichia coli</name>
    <dbReference type="NCBI Taxonomy" id="562"/>
    <lineage>
        <taxon>Bacteria</taxon>
        <taxon>Pseudomonadati</taxon>
        <taxon>Pseudomonadota</taxon>
        <taxon>Gammaproteobacteria</taxon>
        <taxon>Enterobacterales</taxon>
        <taxon>Enterobacteriaceae</taxon>
        <taxon>Escherichia</taxon>
    </lineage>
</organism>
<evidence type="ECO:0000256" key="6">
    <source>
        <dbReference type="ARBA" id="ARBA00022692"/>
    </source>
</evidence>
<dbReference type="EMBL" id="MG736913">
    <property type="protein sequence ID" value="AUT31283.1"/>
    <property type="molecule type" value="Genomic_DNA"/>
</dbReference>
<keyword evidence="5" id="KW-0997">Cell inner membrane</keyword>
<feature type="transmembrane region" description="Helical" evidence="9">
    <location>
        <begin position="169"/>
        <end position="191"/>
    </location>
</feature>
<dbReference type="PIRSF" id="PIRSF006648">
    <property type="entry name" value="DrrB"/>
    <property type="match status" value="1"/>
</dbReference>
<keyword evidence="3 9" id="KW-0813">Transport</keyword>
<evidence type="ECO:0000256" key="5">
    <source>
        <dbReference type="ARBA" id="ARBA00022519"/>
    </source>
</evidence>
<evidence type="ECO:0000256" key="3">
    <source>
        <dbReference type="ARBA" id="ARBA00022448"/>
    </source>
</evidence>
<dbReference type="InterPro" id="IPR000412">
    <property type="entry name" value="ABC_2_transport"/>
</dbReference>
<dbReference type="PRINTS" id="PR00164">
    <property type="entry name" value="ABC2TRNSPORT"/>
</dbReference>
<dbReference type="InterPro" id="IPR047817">
    <property type="entry name" value="ABC2_TM_bact-type"/>
</dbReference>
<evidence type="ECO:0000256" key="8">
    <source>
        <dbReference type="ARBA" id="ARBA00023136"/>
    </source>
</evidence>
<evidence type="ECO:0000256" key="7">
    <source>
        <dbReference type="ARBA" id="ARBA00022989"/>
    </source>
</evidence>
<dbReference type="Pfam" id="PF01061">
    <property type="entry name" value="ABC2_membrane"/>
    <property type="match status" value="1"/>
</dbReference>
<proteinExistence type="inferred from homology"/>
<keyword evidence="8 9" id="KW-0472">Membrane</keyword>
<keyword evidence="4 9" id="KW-1003">Cell membrane</keyword>
<sequence length="282" mass="31659">MRARPIAGPFCDIGLLMLKPVLNQTPRSSFQVLRDVTFGLLIRELKTRFGSYRLGYAWALLDPLLMIGAFSLIFGMRGHSGFGGAPAPLFITASYLPFLFFRNVVSKLQSAVNANKGLFCYRQVTPFATFVSRFILETVIGMVVGCVLVLGLLWFGFDAIPSDPLEVVLIYFMLMIFSFSLGIIFCVLGNLFKEADKFLSLLMMPLMFISCVMYPLATIPSNYQHWFLWNPLVHAVELIRSSWISGYASPNVSGMYFSAVTLVLLTFAMSCYRLSHRRLIAS</sequence>
<accession>A0A2K9RC19</accession>
<dbReference type="GO" id="GO:0140359">
    <property type="term" value="F:ABC-type transporter activity"/>
    <property type="evidence" value="ECO:0007669"/>
    <property type="project" value="InterPro"/>
</dbReference>
<reference evidence="11" key="1">
    <citation type="journal article" date="2018" name="Can. J. Microbiol.">
        <title>Genetic diversity of K-antigen gene clusters of E. coli and their molecular typing using a suspension array.</title>
        <authorList>
            <person name="Yang S."/>
            <person name="Xi D."/>
            <person name="Jing F."/>
            <person name="Kong D."/>
            <person name="Wu J."/>
            <person name="Feng L."/>
            <person name="Cao B."/>
            <person name="Wang L."/>
        </authorList>
    </citation>
    <scope>NUCLEOTIDE SEQUENCE</scope>
    <source>
        <strain evidence="11">K11</strain>
    </source>
</reference>
<feature type="domain" description="ABC transmembrane type-2" evidence="10">
    <location>
        <begin position="54"/>
        <end position="275"/>
    </location>
</feature>
<feature type="transmembrane region" description="Helical" evidence="9">
    <location>
        <begin position="198"/>
        <end position="217"/>
    </location>
</feature>
<comment type="similarity">
    <text evidence="2 9">Belongs to the ABC-2 integral membrane protein family.</text>
</comment>
<evidence type="ECO:0000256" key="9">
    <source>
        <dbReference type="RuleBase" id="RU361157"/>
    </source>
</evidence>
<dbReference type="GO" id="GO:0015920">
    <property type="term" value="P:lipopolysaccharide transport"/>
    <property type="evidence" value="ECO:0007669"/>
    <property type="project" value="TreeGrafter"/>
</dbReference>
<evidence type="ECO:0000256" key="1">
    <source>
        <dbReference type="ARBA" id="ARBA00004429"/>
    </source>
</evidence>
<dbReference type="PROSITE" id="PS51012">
    <property type="entry name" value="ABC_TM2"/>
    <property type="match status" value="1"/>
</dbReference>
<evidence type="ECO:0000256" key="2">
    <source>
        <dbReference type="ARBA" id="ARBA00007783"/>
    </source>
</evidence>
<evidence type="ECO:0000259" key="10">
    <source>
        <dbReference type="PROSITE" id="PS51012"/>
    </source>
</evidence>
<keyword evidence="7 9" id="KW-1133">Transmembrane helix</keyword>
<dbReference type="PANTHER" id="PTHR30413:SF8">
    <property type="entry name" value="TRANSPORT PERMEASE PROTEIN"/>
    <property type="match status" value="1"/>
</dbReference>
<feature type="transmembrane region" description="Helical" evidence="9">
    <location>
        <begin position="134"/>
        <end position="157"/>
    </location>
</feature>
<dbReference type="PANTHER" id="PTHR30413">
    <property type="entry name" value="INNER MEMBRANE TRANSPORT PERMEASE"/>
    <property type="match status" value="1"/>
</dbReference>
<gene>
    <name evidence="11" type="primary">kpsM</name>
</gene>
<feature type="transmembrane region" description="Helical" evidence="9">
    <location>
        <begin position="56"/>
        <end position="76"/>
    </location>
</feature>
<dbReference type="GO" id="GO:0043190">
    <property type="term" value="C:ATP-binding cassette (ABC) transporter complex"/>
    <property type="evidence" value="ECO:0007669"/>
    <property type="project" value="InterPro"/>
</dbReference>
<feature type="transmembrane region" description="Helical" evidence="9">
    <location>
        <begin position="255"/>
        <end position="274"/>
    </location>
</feature>
<dbReference type="AlphaFoldDB" id="A0A2K9RC19"/>
<dbReference type="InterPro" id="IPR013525">
    <property type="entry name" value="ABC2_TM"/>
</dbReference>
<comment type="subcellular location">
    <subcellularLocation>
        <location evidence="1 9">Cell inner membrane</location>
        <topology evidence="1 9">Multi-pass membrane protein</topology>
    </subcellularLocation>
</comment>
<name>A0A2K9RC19_ECOLX</name>
<evidence type="ECO:0000256" key="4">
    <source>
        <dbReference type="ARBA" id="ARBA00022475"/>
    </source>
</evidence>
<protein>
    <recommendedName>
        <fullName evidence="9">Transport permease protein</fullName>
    </recommendedName>
</protein>
<feature type="transmembrane region" description="Helical" evidence="9">
    <location>
        <begin position="82"/>
        <end position="101"/>
    </location>
</feature>
<evidence type="ECO:0000313" key="11">
    <source>
        <dbReference type="EMBL" id="AUT31283.1"/>
    </source>
</evidence>